<evidence type="ECO:0000256" key="3">
    <source>
        <dbReference type="ARBA" id="ARBA00022786"/>
    </source>
</evidence>
<dbReference type="PANTHER" id="PTHR22990:SF15">
    <property type="entry name" value="F-BOX ONLY PROTEIN 10"/>
    <property type="match status" value="1"/>
</dbReference>
<organism evidence="5">
    <name type="scientific">marine sediment metagenome</name>
    <dbReference type="NCBI Taxonomy" id="412755"/>
    <lineage>
        <taxon>unclassified sequences</taxon>
        <taxon>metagenomes</taxon>
        <taxon>ecological metagenomes</taxon>
    </lineage>
</organism>
<evidence type="ECO:0000259" key="4">
    <source>
        <dbReference type="Pfam" id="PF13229"/>
    </source>
</evidence>
<gene>
    <name evidence="5" type="ORF">LCGC14_1907880</name>
</gene>
<dbReference type="InterPro" id="IPR051550">
    <property type="entry name" value="SCF-Subunits/Alg-Epimerases"/>
</dbReference>
<evidence type="ECO:0000256" key="1">
    <source>
        <dbReference type="ARBA" id="ARBA00004906"/>
    </source>
</evidence>
<dbReference type="Pfam" id="PF13229">
    <property type="entry name" value="Beta_helix"/>
    <property type="match status" value="1"/>
</dbReference>
<dbReference type="EMBL" id="LAZR01020097">
    <property type="protein sequence ID" value="KKL90119.1"/>
    <property type="molecule type" value="Genomic_DNA"/>
</dbReference>
<dbReference type="AlphaFoldDB" id="A0A0F9FUJ3"/>
<dbReference type="PANTHER" id="PTHR22990">
    <property type="entry name" value="F-BOX ONLY PROTEIN"/>
    <property type="match status" value="1"/>
</dbReference>
<feature type="non-terminal residue" evidence="5">
    <location>
        <position position="1"/>
    </location>
</feature>
<keyword evidence="3" id="KW-0833">Ubl conjugation pathway</keyword>
<dbReference type="NCBIfam" id="TIGR03804">
    <property type="entry name" value="para_beta_helix"/>
    <property type="match status" value="1"/>
</dbReference>
<dbReference type="SUPFAM" id="SSF51126">
    <property type="entry name" value="Pectin lyase-like"/>
    <property type="match status" value="3"/>
</dbReference>
<evidence type="ECO:0000256" key="2">
    <source>
        <dbReference type="ARBA" id="ARBA00022737"/>
    </source>
</evidence>
<reference evidence="5" key="1">
    <citation type="journal article" date="2015" name="Nature">
        <title>Complex archaea that bridge the gap between prokaryotes and eukaryotes.</title>
        <authorList>
            <person name="Spang A."/>
            <person name="Saw J.H."/>
            <person name="Jorgensen S.L."/>
            <person name="Zaremba-Niedzwiedzka K."/>
            <person name="Martijn J."/>
            <person name="Lind A.E."/>
            <person name="van Eijk R."/>
            <person name="Schleper C."/>
            <person name="Guy L."/>
            <person name="Ettema T.J."/>
        </authorList>
    </citation>
    <scope>NUCLEOTIDE SEQUENCE</scope>
</reference>
<keyword evidence="2" id="KW-0677">Repeat</keyword>
<protein>
    <recommendedName>
        <fullName evidence="4">Right handed beta helix domain-containing protein</fullName>
    </recommendedName>
</protein>
<name>A0A0F9FUJ3_9ZZZZ</name>
<feature type="non-terminal residue" evidence="5">
    <location>
        <position position="808"/>
    </location>
</feature>
<dbReference type="InterPro" id="IPR022441">
    <property type="entry name" value="Para_beta_helix_rpt-2"/>
</dbReference>
<dbReference type="InterPro" id="IPR039448">
    <property type="entry name" value="Beta_helix"/>
</dbReference>
<dbReference type="InterPro" id="IPR006626">
    <property type="entry name" value="PbH1"/>
</dbReference>
<feature type="domain" description="Right handed beta helix" evidence="4">
    <location>
        <begin position="418"/>
        <end position="564"/>
    </location>
</feature>
<comment type="caution">
    <text evidence="5">The sequence shown here is derived from an EMBL/GenBank/DDBJ whole genome shotgun (WGS) entry which is preliminary data.</text>
</comment>
<dbReference type="SMART" id="SM00710">
    <property type="entry name" value="PbH1"/>
    <property type="match status" value="11"/>
</dbReference>
<dbReference type="InterPro" id="IPR011050">
    <property type="entry name" value="Pectin_lyase_fold/virulence"/>
</dbReference>
<comment type="pathway">
    <text evidence="1">Protein modification; protein ubiquitination.</text>
</comment>
<dbReference type="InterPro" id="IPR012334">
    <property type="entry name" value="Pectin_lyas_fold"/>
</dbReference>
<dbReference type="Gene3D" id="2.160.20.10">
    <property type="entry name" value="Single-stranded right-handed beta-helix, Pectin lyase-like"/>
    <property type="match status" value="2"/>
</dbReference>
<accession>A0A0F9FUJ3</accession>
<evidence type="ECO:0000313" key="5">
    <source>
        <dbReference type="EMBL" id="KKL90119.1"/>
    </source>
</evidence>
<proteinExistence type="predicted"/>
<sequence length="808" mass="86734">HTLSGRRSGNSYRLGDAVRVQNASSDVDVRNNILWVESGYAFSVAADSQNGFESDYNLIHITGTSRLGDWGGVEFDNRADWFYELALGEHSLIADPLLVDPDGPDDVLGYDATGGSDYGLDDDFHLLAGSMAIDLGDQTFEFSNEPLPNGGRINVGAYGNTSEAALSPAALVQVLSPNGLEKYESDEQVPIRWHQSPAYTSVDVELLDAQTLASVLLIADDLQAPGEFLWTIPDTLTPNQKYRIRITAADGSAVSDVSDEAFEIANDGTLYYVNIAGDADWTDNEYTSAAGDNANNGKTPGAPMSSLSALMAAYDLDQGDTILVDTGEYLLVVNVLLGAQDSGVTIVGAQQPGHETILNRNNTSAGNYVFELLDADDVTLQSLSLTGGYRGLFADTNSDSDGLTILDSRIYDNAEQEIFLRTSNDAVTITDSEVFDSTAPGYHEYGIELQGDQTTLTGNVVYGHTHGIHVTGRGNQILDNTIYDNSDRGINFNVSADTGSEISDNTIYGNQVGIWASANGAAPWLIIENNEVFYNSKHGIEVTYNVEAILNRVYGNVEDGIRATRDAVIAQNTVWDNRHGIVLGGYYNSGVARNNRVYHNQQIGILAYYDSLVDGNTVYSNSIGVRGAPNVGSFIGHIVNNLLYDNENQGVLIEQGGFGADVTNNTIFQEVGDAVRVQGSSSDVLLRNNILWVNAAYDIFVASDSLSGFSSDYNLLHQGSGPNARVGYWGGTEADLLADWQATTGQDANSIEGDPLFVDPDGADNVRGFDPTNGGFDGGGDDNFKLQAASGAIDRAESWLATHRDLEG</sequence>